<evidence type="ECO:0000313" key="1">
    <source>
        <dbReference type="EMBL" id="QJB02071.1"/>
    </source>
</evidence>
<dbReference type="EMBL" id="MT143756">
    <property type="protein sequence ID" value="QJB02071.1"/>
    <property type="molecule type" value="Genomic_DNA"/>
</dbReference>
<protein>
    <submittedName>
        <fullName evidence="1">Uncharacterized protein</fullName>
    </submittedName>
</protein>
<accession>A0A6M3M2P4</accession>
<proteinExistence type="predicted"/>
<dbReference type="AlphaFoldDB" id="A0A6M3M2P4"/>
<reference evidence="1" key="1">
    <citation type="submission" date="2020-03" db="EMBL/GenBank/DDBJ databases">
        <title>The deep terrestrial virosphere.</title>
        <authorList>
            <person name="Holmfeldt K."/>
            <person name="Nilsson E."/>
            <person name="Simone D."/>
            <person name="Lopez-Fernandez M."/>
            <person name="Wu X."/>
            <person name="de Brujin I."/>
            <person name="Lundin D."/>
            <person name="Andersson A."/>
            <person name="Bertilsson S."/>
            <person name="Dopson M."/>
        </authorList>
    </citation>
    <scope>NUCLEOTIDE SEQUENCE</scope>
    <source>
        <strain evidence="1">MM171B01520</strain>
    </source>
</reference>
<sequence>MAKRRKRPPITPDDPFTGTWCRSCRHLSTSKNFCLLGPRTESCINYKYDKHRDFGRKDYQEEKAIRAGLKALKAHYEKMDKMPQNTLKERTDRAVANWRGLIEIEKLLYQESKVKNESL</sequence>
<gene>
    <name evidence="1" type="ORF">MM171B01520_0005</name>
</gene>
<organism evidence="1">
    <name type="scientific">viral metagenome</name>
    <dbReference type="NCBI Taxonomy" id="1070528"/>
    <lineage>
        <taxon>unclassified sequences</taxon>
        <taxon>metagenomes</taxon>
        <taxon>organismal metagenomes</taxon>
    </lineage>
</organism>
<name>A0A6M3M2P4_9ZZZZ</name>